<dbReference type="Proteomes" id="UP001055439">
    <property type="component" value="Chromosome 1"/>
</dbReference>
<dbReference type="AlphaFoldDB" id="A0A9E7ECZ7"/>
<proteinExistence type="predicted"/>
<name>A0A9E7ECZ7_9LILI</name>
<reference evidence="1" key="1">
    <citation type="submission" date="2022-05" db="EMBL/GenBank/DDBJ databases">
        <title>The Musa troglodytarum L. genome provides insights into the mechanism of non-climacteric behaviour and enrichment of carotenoids.</title>
        <authorList>
            <person name="Wang J."/>
        </authorList>
    </citation>
    <scope>NUCLEOTIDE SEQUENCE</scope>
    <source>
        <tissue evidence="1">Leaf</tissue>
    </source>
</reference>
<evidence type="ECO:0000313" key="1">
    <source>
        <dbReference type="EMBL" id="URD74964.1"/>
    </source>
</evidence>
<evidence type="ECO:0000313" key="2">
    <source>
        <dbReference type="Proteomes" id="UP001055439"/>
    </source>
</evidence>
<organism evidence="1 2">
    <name type="scientific">Musa troglodytarum</name>
    <name type="common">fe'i banana</name>
    <dbReference type="NCBI Taxonomy" id="320322"/>
    <lineage>
        <taxon>Eukaryota</taxon>
        <taxon>Viridiplantae</taxon>
        <taxon>Streptophyta</taxon>
        <taxon>Embryophyta</taxon>
        <taxon>Tracheophyta</taxon>
        <taxon>Spermatophyta</taxon>
        <taxon>Magnoliopsida</taxon>
        <taxon>Liliopsida</taxon>
        <taxon>Zingiberales</taxon>
        <taxon>Musaceae</taxon>
        <taxon>Musa</taxon>
    </lineage>
</organism>
<gene>
    <name evidence="1" type="ORF">MUK42_33800</name>
</gene>
<protein>
    <submittedName>
        <fullName evidence="1">Uncharacterized protein</fullName>
    </submittedName>
</protein>
<keyword evidence="2" id="KW-1185">Reference proteome</keyword>
<dbReference type="EMBL" id="CP097502">
    <property type="protein sequence ID" value="URD74964.1"/>
    <property type="molecule type" value="Genomic_DNA"/>
</dbReference>
<dbReference type="OrthoDB" id="1000303at2759"/>
<sequence>MKFMLTALKIFYVLDPNLQPILDPTDNDTDEVKAERKKRNEDEVMCRGHILNCLSDRLYDLYIVEPFAKAI</sequence>
<accession>A0A9E7ECZ7</accession>